<evidence type="ECO:0000313" key="6">
    <source>
        <dbReference type="EMBL" id="MCP2365363.1"/>
    </source>
</evidence>
<dbReference type="AlphaFoldDB" id="A0A9X2K9Q9"/>
<sequence length="98" mass="10174">MPENVRHGLLVDLSSLPLAIGIVMLGLGLSLTLDDFRRVGRYPKAAVVALLCQIVLLPAICFGLPVAQPGAFSGTVTAGLCAWGTPCAVGRELHPAEP</sequence>
<evidence type="ECO:0000256" key="4">
    <source>
        <dbReference type="ARBA" id="ARBA00023136"/>
    </source>
</evidence>
<evidence type="ECO:0000256" key="3">
    <source>
        <dbReference type="ARBA" id="ARBA00022989"/>
    </source>
</evidence>
<dbReference type="Proteomes" id="UP001139648">
    <property type="component" value="Unassembled WGS sequence"/>
</dbReference>
<dbReference type="Pfam" id="PF01758">
    <property type="entry name" value="SBF"/>
    <property type="match status" value="1"/>
</dbReference>
<protein>
    <submittedName>
        <fullName evidence="6">Na+-dependent transporter</fullName>
    </submittedName>
</protein>
<comment type="caution">
    <text evidence="6">The sequence shown here is derived from an EMBL/GenBank/DDBJ whole genome shotgun (WGS) entry which is preliminary data.</text>
</comment>
<reference evidence="6" key="1">
    <citation type="submission" date="2022-06" db="EMBL/GenBank/DDBJ databases">
        <title>Sequencing the genomes of 1000 actinobacteria strains.</title>
        <authorList>
            <person name="Klenk H.-P."/>
        </authorList>
    </citation>
    <scope>NUCLEOTIDE SEQUENCE</scope>
    <source>
        <strain evidence="6">DSM 46694</strain>
    </source>
</reference>
<gene>
    <name evidence="6" type="ORF">HD597_012383</name>
</gene>
<keyword evidence="4 5" id="KW-0472">Membrane</keyword>
<evidence type="ECO:0000256" key="5">
    <source>
        <dbReference type="SAM" id="Phobius"/>
    </source>
</evidence>
<keyword evidence="2 5" id="KW-0812">Transmembrane</keyword>
<name>A0A9X2K9Q9_9ACTN</name>
<keyword evidence="7" id="KW-1185">Reference proteome</keyword>
<feature type="transmembrane region" description="Helical" evidence="5">
    <location>
        <begin position="45"/>
        <end position="67"/>
    </location>
</feature>
<keyword evidence="3 5" id="KW-1133">Transmembrane helix</keyword>
<dbReference type="GO" id="GO:0016020">
    <property type="term" value="C:membrane"/>
    <property type="evidence" value="ECO:0007669"/>
    <property type="project" value="UniProtKB-SubCell"/>
</dbReference>
<evidence type="ECO:0000256" key="1">
    <source>
        <dbReference type="ARBA" id="ARBA00004141"/>
    </source>
</evidence>
<comment type="subcellular location">
    <subcellularLocation>
        <location evidence="1">Membrane</location>
        <topology evidence="1">Multi-pass membrane protein</topology>
    </subcellularLocation>
</comment>
<evidence type="ECO:0000256" key="2">
    <source>
        <dbReference type="ARBA" id="ARBA00022692"/>
    </source>
</evidence>
<dbReference type="InterPro" id="IPR038770">
    <property type="entry name" value="Na+/solute_symporter_sf"/>
</dbReference>
<feature type="transmembrane region" description="Helical" evidence="5">
    <location>
        <begin position="15"/>
        <end position="33"/>
    </location>
</feature>
<accession>A0A9X2K9Q9</accession>
<evidence type="ECO:0000313" key="7">
    <source>
        <dbReference type="Proteomes" id="UP001139648"/>
    </source>
</evidence>
<dbReference type="InterPro" id="IPR002657">
    <property type="entry name" value="BilAc:Na_symport/Acr3"/>
</dbReference>
<dbReference type="RefSeq" id="WP_253758582.1">
    <property type="nucleotide sequence ID" value="NZ_BAABKA010000005.1"/>
</dbReference>
<organism evidence="6 7">
    <name type="scientific">Nonomuraea thailandensis</name>
    <dbReference type="NCBI Taxonomy" id="1188745"/>
    <lineage>
        <taxon>Bacteria</taxon>
        <taxon>Bacillati</taxon>
        <taxon>Actinomycetota</taxon>
        <taxon>Actinomycetes</taxon>
        <taxon>Streptosporangiales</taxon>
        <taxon>Streptosporangiaceae</taxon>
        <taxon>Nonomuraea</taxon>
    </lineage>
</organism>
<proteinExistence type="predicted"/>
<dbReference type="Gene3D" id="1.20.1530.20">
    <property type="match status" value="1"/>
</dbReference>
<dbReference type="EMBL" id="JAMZEB010000002">
    <property type="protein sequence ID" value="MCP2365363.1"/>
    <property type="molecule type" value="Genomic_DNA"/>
</dbReference>